<accession>F8PSI1</accession>
<dbReference type="HOGENOM" id="CLU_156054_0_0_1"/>
<gene>
    <name evidence="1" type="ORF">SERLA73DRAFT_50720</name>
</gene>
<sequence>VTSPLLGSSCHGGQPCTVQWLDDGQQPLLNTIGECTVGLYANEEVLVQSIRPIDVSSTHSFQFTPDPNAGPNSSS</sequence>
<dbReference type="OrthoDB" id="2432613at2759"/>
<dbReference type="EMBL" id="GL945478">
    <property type="protein sequence ID" value="EGO01311.1"/>
    <property type="molecule type" value="Genomic_DNA"/>
</dbReference>
<feature type="non-terminal residue" evidence="1">
    <location>
        <position position="1"/>
    </location>
</feature>
<dbReference type="InParanoid" id="F8PSI1"/>
<dbReference type="AlphaFoldDB" id="F8PSI1"/>
<dbReference type="STRING" id="936435.F8PSI1"/>
<protein>
    <submittedName>
        <fullName evidence="1">Uncharacterized protein</fullName>
    </submittedName>
</protein>
<proteinExistence type="predicted"/>
<dbReference type="OMA" id="TIGECTV"/>
<evidence type="ECO:0000313" key="1">
    <source>
        <dbReference type="EMBL" id="EGO01311.1"/>
    </source>
</evidence>
<organism evidence="2">
    <name type="scientific">Serpula lacrymans var. lacrymans (strain S7.3)</name>
    <name type="common">Dry rot fungus</name>
    <dbReference type="NCBI Taxonomy" id="936435"/>
    <lineage>
        <taxon>Eukaryota</taxon>
        <taxon>Fungi</taxon>
        <taxon>Dikarya</taxon>
        <taxon>Basidiomycota</taxon>
        <taxon>Agaricomycotina</taxon>
        <taxon>Agaricomycetes</taxon>
        <taxon>Agaricomycetidae</taxon>
        <taxon>Boletales</taxon>
        <taxon>Coniophorineae</taxon>
        <taxon>Serpulaceae</taxon>
        <taxon>Serpula</taxon>
    </lineage>
</organism>
<evidence type="ECO:0000313" key="2">
    <source>
        <dbReference type="Proteomes" id="UP000008063"/>
    </source>
</evidence>
<dbReference type="Proteomes" id="UP000008063">
    <property type="component" value="Unassembled WGS sequence"/>
</dbReference>
<reference evidence="2" key="1">
    <citation type="journal article" date="2011" name="Science">
        <title>The plant cell wall-decomposing machinery underlies the functional diversity of forest fungi.</title>
        <authorList>
            <person name="Eastwood D.C."/>
            <person name="Floudas D."/>
            <person name="Binder M."/>
            <person name="Majcherczyk A."/>
            <person name="Schneider P."/>
            <person name="Aerts A."/>
            <person name="Asiegbu F.O."/>
            <person name="Baker S.E."/>
            <person name="Barry K."/>
            <person name="Bendiksby M."/>
            <person name="Blumentritt M."/>
            <person name="Coutinho P.M."/>
            <person name="Cullen D."/>
            <person name="de Vries R.P."/>
            <person name="Gathman A."/>
            <person name="Goodell B."/>
            <person name="Henrissat B."/>
            <person name="Ihrmark K."/>
            <person name="Kauserud H."/>
            <person name="Kohler A."/>
            <person name="LaButti K."/>
            <person name="Lapidus A."/>
            <person name="Lavin J.L."/>
            <person name="Lee Y.-H."/>
            <person name="Lindquist E."/>
            <person name="Lilly W."/>
            <person name="Lucas S."/>
            <person name="Morin E."/>
            <person name="Murat C."/>
            <person name="Oguiza J.A."/>
            <person name="Park J."/>
            <person name="Pisabarro A.G."/>
            <person name="Riley R."/>
            <person name="Rosling A."/>
            <person name="Salamov A."/>
            <person name="Schmidt O."/>
            <person name="Schmutz J."/>
            <person name="Skrede I."/>
            <person name="Stenlid J."/>
            <person name="Wiebenga A."/>
            <person name="Xie X."/>
            <person name="Kuees U."/>
            <person name="Hibbett D.S."/>
            <person name="Hoffmeister D."/>
            <person name="Hoegberg N."/>
            <person name="Martin F."/>
            <person name="Grigoriev I.V."/>
            <person name="Watkinson S.C."/>
        </authorList>
    </citation>
    <scope>NUCLEOTIDE SEQUENCE [LARGE SCALE GENOMIC DNA]</scope>
    <source>
        <strain evidence="2">strain S7.3</strain>
    </source>
</reference>
<name>F8PSI1_SERL3</name>
<keyword evidence="2" id="KW-1185">Reference proteome</keyword>